<feature type="transmembrane region" description="Helical" evidence="1">
    <location>
        <begin position="108"/>
        <end position="137"/>
    </location>
</feature>
<dbReference type="EMBL" id="JABAIK010000030">
    <property type="protein sequence ID" value="NLS14824.1"/>
    <property type="molecule type" value="Genomic_DNA"/>
</dbReference>
<feature type="transmembrane region" description="Helical" evidence="1">
    <location>
        <begin position="40"/>
        <end position="70"/>
    </location>
</feature>
<proteinExistence type="predicted"/>
<dbReference type="Proteomes" id="UP000535589">
    <property type="component" value="Unassembled WGS sequence"/>
</dbReference>
<keyword evidence="1" id="KW-0812">Transmembrane</keyword>
<comment type="caution">
    <text evidence="2">The sequence shown here is derived from an EMBL/GenBank/DDBJ whole genome shotgun (WGS) entry which is preliminary data.</text>
</comment>
<dbReference type="RefSeq" id="WP_168837897.1">
    <property type="nucleotide sequence ID" value="NZ_JABAIK010000030.1"/>
</dbReference>
<accession>A0A7X8TU31</accession>
<keyword evidence="1" id="KW-0472">Membrane</keyword>
<dbReference type="AlphaFoldDB" id="A0A7X8TU31"/>
<name>A0A7X8TU31_9VIBR</name>
<evidence type="ECO:0000313" key="3">
    <source>
        <dbReference type="Proteomes" id="UP000535589"/>
    </source>
</evidence>
<organism evidence="2 3">
    <name type="scientific">Vibrio agarilyticus</name>
    <dbReference type="NCBI Taxonomy" id="2726741"/>
    <lineage>
        <taxon>Bacteria</taxon>
        <taxon>Pseudomonadati</taxon>
        <taxon>Pseudomonadota</taxon>
        <taxon>Gammaproteobacteria</taxon>
        <taxon>Vibrionales</taxon>
        <taxon>Vibrionaceae</taxon>
        <taxon>Vibrio</taxon>
    </lineage>
</organism>
<keyword evidence="1" id="KW-1133">Transmembrane helix</keyword>
<gene>
    <name evidence="2" type="ORF">HGP28_18355</name>
</gene>
<keyword evidence="3" id="KW-1185">Reference proteome</keyword>
<reference evidence="2 3" key="1">
    <citation type="submission" date="2020-04" db="EMBL/GenBank/DDBJ databases">
        <title>Vibrio sp. SM6, a novel species isolated from seawater.</title>
        <authorList>
            <person name="Wang X."/>
        </authorList>
    </citation>
    <scope>NUCLEOTIDE SEQUENCE [LARGE SCALE GENOMIC DNA]</scope>
    <source>
        <strain evidence="2 3">SM6</strain>
    </source>
</reference>
<sequence>MKEKLLKAQQEQDTKILKKRQSKIDSATKKTYQKKMVKHISAFFVMTISVNVNLNAFLICLVIYFITLFIPLMLINVRRSRNINGAHVKEGAFVLSDNWSAPVVLPTLITACLFVADAALVKVGAPFFGLLSAMYIFRLAKK</sequence>
<evidence type="ECO:0000313" key="2">
    <source>
        <dbReference type="EMBL" id="NLS14824.1"/>
    </source>
</evidence>
<evidence type="ECO:0000256" key="1">
    <source>
        <dbReference type="SAM" id="Phobius"/>
    </source>
</evidence>
<protein>
    <submittedName>
        <fullName evidence="2">Uncharacterized protein</fullName>
    </submittedName>
</protein>